<keyword evidence="9" id="KW-0411">Iron-sulfur</keyword>
<dbReference type="SFLD" id="SFLDS00029">
    <property type="entry name" value="Radical_SAM"/>
    <property type="match status" value="1"/>
</dbReference>
<dbReference type="NCBIfam" id="NF004019">
    <property type="entry name" value="PRK05481.1"/>
    <property type="match status" value="1"/>
</dbReference>
<name>A0A6J6RLH2_9ZZZZ</name>
<comment type="cofactor">
    <cofactor evidence="1">
        <name>[4Fe-4S] cluster</name>
        <dbReference type="ChEBI" id="CHEBI:49883"/>
    </cofactor>
</comment>
<gene>
    <name evidence="12" type="ORF">UFOPK2683_00768</name>
</gene>
<dbReference type="PANTHER" id="PTHR10949">
    <property type="entry name" value="LIPOYL SYNTHASE"/>
    <property type="match status" value="1"/>
</dbReference>
<dbReference type="FunFam" id="3.20.20.70:FF:000040">
    <property type="entry name" value="Lipoyl synthase"/>
    <property type="match status" value="1"/>
</dbReference>
<keyword evidence="8" id="KW-0408">Iron</keyword>
<dbReference type="SUPFAM" id="SSF102114">
    <property type="entry name" value="Radical SAM enzymes"/>
    <property type="match status" value="1"/>
</dbReference>
<dbReference type="EC" id="2.8.1.8" evidence="2"/>
<dbReference type="Pfam" id="PF04055">
    <property type="entry name" value="Radical_SAM"/>
    <property type="match status" value="1"/>
</dbReference>
<evidence type="ECO:0000313" key="12">
    <source>
        <dbReference type="EMBL" id="CAB4722865.1"/>
    </source>
</evidence>
<dbReference type="PROSITE" id="PS51918">
    <property type="entry name" value="RADICAL_SAM"/>
    <property type="match status" value="1"/>
</dbReference>
<keyword evidence="4" id="KW-0963">Cytoplasm</keyword>
<dbReference type="SFLD" id="SFLDG01058">
    <property type="entry name" value="lipoyl_synthase_like"/>
    <property type="match status" value="1"/>
</dbReference>
<keyword evidence="3" id="KW-0004">4Fe-4S</keyword>
<dbReference type="InterPro" id="IPR013785">
    <property type="entry name" value="Aldolase_TIM"/>
</dbReference>
<keyword evidence="6" id="KW-0949">S-adenosyl-L-methionine</keyword>
<dbReference type="InterPro" id="IPR003698">
    <property type="entry name" value="Lipoyl_synth"/>
</dbReference>
<evidence type="ECO:0000256" key="7">
    <source>
        <dbReference type="ARBA" id="ARBA00022723"/>
    </source>
</evidence>
<evidence type="ECO:0000256" key="3">
    <source>
        <dbReference type="ARBA" id="ARBA00022485"/>
    </source>
</evidence>
<dbReference type="SMART" id="SM00729">
    <property type="entry name" value="Elp3"/>
    <property type="match status" value="1"/>
</dbReference>
<dbReference type="GO" id="GO:0016992">
    <property type="term" value="F:lipoate synthase activity"/>
    <property type="evidence" value="ECO:0007669"/>
    <property type="project" value="UniProtKB-EC"/>
</dbReference>
<evidence type="ECO:0000256" key="10">
    <source>
        <dbReference type="ARBA" id="ARBA00047326"/>
    </source>
</evidence>
<protein>
    <recommendedName>
        <fullName evidence="2">lipoyl synthase</fullName>
        <ecNumber evidence="2">2.8.1.8</ecNumber>
    </recommendedName>
</protein>
<dbReference type="NCBIfam" id="TIGR00510">
    <property type="entry name" value="lipA"/>
    <property type="match status" value="1"/>
</dbReference>
<dbReference type="GO" id="GO:0046872">
    <property type="term" value="F:metal ion binding"/>
    <property type="evidence" value="ECO:0007669"/>
    <property type="project" value="UniProtKB-KW"/>
</dbReference>
<evidence type="ECO:0000256" key="5">
    <source>
        <dbReference type="ARBA" id="ARBA00022679"/>
    </source>
</evidence>
<keyword evidence="7" id="KW-0479">Metal-binding</keyword>
<sequence>MKRLAAKDILRVRSLGRVAPSDLDALVAGLAAPVGVDYLFLVAPNDRHATVTEPQLVEKREREGSIVWVYETDESLATDWASGQLGSLAIAQSDYAEIEYQGFGAYRSPTPRDTAGAKPDWMRARANFGADFRSTRQLMKSLELNTVCEEAGCPNISECWADRTATFMILGERCTRACGFCLVDTRKPQVLDQDEPRRVADAVSTLGLEHAVITSVARDDLVDGGAGGFVATINAVRAKNPHTSVEVLIPDCKGDPTSLATLFSARPDVLNHNLETVLRLQHEARSLASYARSLAVLARARFAGLRTKSGIIVGLGETMAEVKGAVADLRAVGVEILTIGQYLQPSARHLRVARWWTPEEFSEIGAYAESLGFSHVESGPLVRSSYHAKRAVTKIEVSAVL</sequence>
<dbReference type="InterPro" id="IPR058240">
    <property type="entry name" value="rSAM_sf"/>
</dbReference>
<evidence type="ECO:0000256" key="8">
    <source>
        <dbReference type="ARBA" id="ARBA00023004"/>
    </source>
</evidence>
<dbReference type="HAMAP" id="MF_00206">
    <property type="entry name" value="Lipoyl_synth"/>
    <property type="match status" value="1"/>
</dbReference>
<dbReference type="InterPro" id="IPR007197">
    <property type="entry name" value="rSAM"/>
</dbReference>
<evidence type="ECO:0000256" key="2">
    <source>
        <dbReference type="ARBA" id="ARBA00012237"/>
    </source>
</evidence>
<evidence type="ECO:0000256" key="9">
    <source>
        <dbReference type="ARBA" id="ARBA00023014"/>
    </source>
</evidence>
<evidence type="ECO:0000256" key="6">
    <source>
        <dbReference type="ARBA" id="ARBA00022691"/>
    </source>
</evidence>
<reference evidence="12" key="1">
    <citation type="submission" date="2020-05" db="EMBL/GenBank/DDBJ databases">
        <authorList>
            <person name="Chiriac C."/>
            <person name="Salcher M."/>
            <person name="Ghai R."/>
            <person name="Kavagutti S V."/>
        </authorList>
    </citation>
    <scope>NUCLEOTIDE SEQUENCE</scope>
</reference>
<dbReference type="EMBL" id="CAEZYK010000035">
    <property type="protein sequence ID" value="CAB4722865.1"/>
    <property type="molecule type" value="Genomic_DNA"/>
</dbReference>
<dbReference type="SFLD" id="SFLDF00271">
    <property type="entry name" value="lipoyl_synthase"/>
    <property type="match status" value="1"/>
</dbReference>
<evidence type="ECO:0000256" key="1">
    <source>
        <dbReference type="ARBA" id="ARBA00001966"/>
    </source>
</evidence>
<dbReference type="AlphaFoldDB" id="A0A6J6RLH2"/>
<feature type="domain" description="Radical SAM core" evidence="11">
    <location>
        <begin position="160"/>
        <end position="374"/>
    </location>
</feature>
<comment type="catalytic activity">
    <reaction evidence="10">
        <text>[[Fe-S] cluster scaffold protein carrying a second [4Fe-4S](2+) cluster] + N(6)-octanoyl-L-lysyl-[protein] + 2 oxidized [2Fe-2S]-[ferredoxin] + 2 S-adenosyl-L-methionine + 4 H(+) = [[Fe-S] cluster scaffold protein] + N(6)-[(R)-dihydrolipoyl]-L-lysyl-[protein] + 4 Fe(3+) + 2 hydrogen sulfide + 2 5'-deoxyadenosine + 2 L-methionine + 2 reduced [2Fe-2S]-[ferredoxin]</text>
        <dbReference type="Rhea" id="RHEA:16585"/>
        <dbReference type="Rhea" id="RHEA-COMP:9928"/>
        <dbReference type="Rhea" id="RHEA-COMP:10000"/>
        <dbReference type="Rhea" id="RHEA-COMP:10001"/>
        <dbReference type="Rhea" id="RHEA-COMP:10475"/>
        <dbReference type="Rhea" id="RHEA-COMP:14568"/>
        <dbReference type="Rhea" id="RHEA-COMP:14569"/>
        <dbReference type="ChEBI" id="CHEBI:15378"/>
        <dbReference type="ChEBI" id="CHEBI:17319"/>
        <dbReference type="ChEBI" id="CHEBI:29034"/>
        <dbReference type="ChEBI" id="CHEBI:29919"/>
        <dbReference type="ChEBI" id="CHEBI:33722"/>
        <dbReference type="ChEBI" id="CHEBI:33737"/>
        <dbReference type="ChEBI" id="CHEBI:33738"/>
        <dbReference type="ChEBI" id="CHEBI:57844"/>
        <dbReference type="ChEBI" id="CHEBI:59789"/>
        <dbReference type="ChEBI" id="CHEBI:78809"/>
        <dbReference type="ChEBI" id="CHEBI:83100"/>
        <dbReference type="EC" id="2.8.1.8"/>
    </reaction>
</comment>
<dbReference type="InterPro" id="IPR006638">
    <property type="entry name" value="Elp3/MiaA/NifB-like_rSAM"/>
</dbReference>
<evidence type="ECO:0000256" key="4">
    <source>
        <dbReference type="ARBA" id="ARBA00022490"/>
    </source>
</evidence>
<organism evidence="12">
    <name type="scientific">freshwater metagenome</name>
    <dbReference type="NCBI Taxonomy" id="449393"/>
    <lineage>
        <taxon>unclassified sequences</taxon>
        <taxon>metagenomes</taxon>
        <taxon>ecological metagenomes</taxon>
    </lineage>
</organism>
<keyword evidence="5" id="KW-0808">Transferase</keyword>
<dbReference type="NCBIfam" id="NF009544">
    <property type="entry name" value="PRK12928.1"/>
    <property type="match status" value="1"/>
</dbReference>
<proteinExistence type="inferred from homology"/>
<dbReference type="GO" id="GO:0051539">
    <property type="term" value="F:4 iron, 4 sulfur cluster binding"/>
    <property type="evidence" value="ECO:0007669"/>
    <property type="project" value="UniProtKB-KW"/>
</dbReference>
<dbReference type="CDD" id="cd01335">
    <property type="entry name" value="Radical_SAM"/>
    <property type="match status" value="1"/>
</dbReference>
<accession>A0A6J6RLH2</accession>
<evidence type="ECO:0000259" key="11">
    <source>
        <dbReference type="PROSITE" id="PS51918"/>
    </source>
</evidence>
<dbReference type="Gene3D" id="3.20.20.70">
    <property type="entry name" value="Aldolase class I"/>
    <property type="match status" value="1"/>
</dbReference>
<dbReference type="PANTHER" id="PTHR10949:SF0">
    <property type="entry name" value="LIPOYL SYNTHASE, MITOCHONDRIAL"/>
    <property type="match status" value="1"/>
</dbReference>